<reference evidence="3" key="1">
    <citation type="submission" date="2020-01" db="EMBL/GenBank/DDBJ databases">
        <title>Draft genome sequence of the Termite Coptotermes fromosanus.</title>
        <authorList>
            <person name="Itakura S."/>
            <person name="Yosikawa Y."/>
            <person name="Umezawa K."/>
        </authorList>
    </citation>
    <scope>NUCLEOTIDE SEQUENCE [LARGE SCALE GENOMIC DNA]</scope>
</reference>
<dbReference type="AlphaFoldDB" id="A0A6L2Q9W8"/>
<gene>
    <name evidence="2" type="ORF">Cfor_01644</name>
</gene>
<dbReference type="Proteomes" id="UP000502823">
    <property type="component" value="Unassembled WGS sequence"/>
</dbReference>
<dbReference type="OrthoDB" id="7004648at2759"/>
<proteinExistence type="predicted"/>
<dbReference type="InterPro" id="IPR056803">
    <property type="entry name" value="ATR-like_N-HEAT"/>
</dbReference>
<accession>A0A6L2Q9W8</accession>
<dbReference type="InterPro" id="IPR016024">
    <property type="entry name" value="ARM-type_fold"/>
</dbReference>
<feature type="domain" description="Serine/threonine-protein kinase ATR-like N-HEAT region" evidence="1">
    <location>
        <begin position="51"/>
        <end position="253"/>
    </location>
</feature>
<evidence type="ECO:0000313" key="2">
    <source>
        <dbReference type="EMBL" id="GFG38597.1"/>
    </source>
</evidence>
<dbReference type="InParanoid" id="A0A6L2Q9W8"/>
<comment type="caution">
    <text evidence="2">The sequence shown here is derived from an EMBL/GenBank/DDBJ whole genome shotgun (WGS) entry which is preliminary data.</text>
</comment>
<keyword evidence="3" id="KW-1185">Reference proteome</keyword>
<organism evidence="2 3">
    <name type="scientific">Coptotermes formosanus</name>
    <name type="common">Formosan subterranean termite</name>
    <dbReference type="NCBI Taxonomy" id="36987"/>
    <lineage>
        <taxon>Eukaryota</taxon>
        <taxon>Metazoa</taxon>
        <taxon>Ecdysozoa</taxon>
        <taxon>Arthropoda</taxon>
        <taxon>Hexapoda</taxon>
        <taxon>Insecta</taxon>
        <taxon>Pterygota</taxon>
        <taxon>Neoptera</taxon>
        <taxon>Polyneoptera</taxon>
        <taxon>Dictyoptera</taxon>
        <taxon>Blattodea</taxon>
        <taxon>Blattoidea</taxon>
        <taxon>Termitoidae</taxon>
        <taxon>Rhinotermitidae</taxon>
        <taxon>Coptotermes</taxon>
    </lineage>
</organism>
<sequence>MEVSESDEEHLNHMGMDCWVTAPRPPACMKVWVMMHMPMKSIYSDLENSVTSVSGLLDSIINTCKGYKDVFVPTKRDQQTAEQYTAFTVWLLGRLFYLMSSSVLSSKMDLCTTAQVSVLRLLERYRCSVFIGVINEYLNCLEDIAHVQNVDVKMEAPFVLKRFVPRSDDVLEEQLDLSQFQVVISNSMGMCVRFQTAVLQVLSSVLSSVMEYDRSVYNKLWVVLCDTLAVAPLTVKVHVFDLAASILRKAGFTMDVKIQNIFCQQLKSALSATNDVFTSEEFPEEERVGVAHTLKGLIDVITDLNGTEAVDLDEMLFAAMKFVVVKWKASIPTGGFYV</sequence>
<dbReference type="EMBL" id="BLKM01012994">
    <property type="protein sequence ID" value="GFG38597.1"/>
    <property type="molecule type" value="Genomic_DNA"/>
</dbReference>
<name>A0A6L2Q9W8_COPFO</name>
<evidence type="ECO:0000259" key="1">
    <source>
        <dbReference type="Pfam" id="PF25032"/>
    </source>
</evidence>
<dbReference type="SUPFAM" id="SSF48371">
    <property type="entry name" value="ARM repeat"/>
    <property type="match status" value="1"/>
</dbReference>
<evidence type="ECO:0000313" key="3">
    <source>
        <dbReference type="Proteomes" id="UP000502823"/>
    </source>
</evidence>
<protein>
    <recommendedName>
        <fullName evidence="1">Serine/threonine-protein kinase ATR-like N-HEAT region domain-containing protein</fullName>
    </recommendedName>
</protein>
<dbReference type="Pfam" id="PF25032">
    <property type="entry name" value="N-HEAT_ATR"/>
    <property type="match status" value="1"/>
</dbReference>